<dbReference type="Proteomes" id="UP000054560">
    <property type="component" value="Unassembled WGS sequence"/>
</dbReference>
<sequence>QPGRRSKRNEDTFGKKDSEWDVYRVLGGDEGDSENEREEEQLTHIEAKLAEHDPTYSGENAPVDIEE</sequence>
<accession>A0A0L0EYQ1</accession>
<organism evidence="1 2">
    <name type="scientific">Sphaeroforma arctica JP610</name>
    <dbReference type="NCBI Taxonomy" id="667725"/>
    <lineage>
        <taxon>Eukaryota</taxon>
        <taxon>Ichthyosporea</taxon>
        <taxon>Ichthyophonida</taxon>
        <taxon>Sphaeroforma</taxon>
    </lineage>
</organism>
<dbReference type="AlphaFoldDB" id="A0A0L0EYQ1"/>
<keyword evidence="2" id="KW-1185">Reference proteome</keyword>
<dbReference type="GeneID" id="25918464"/>
<feature type="non-terminal residue" evidence="1">
    <location>
        <position position="67"/>
    </location>
</feature>
<proteinExistence type="predicted"/>
<protein>
    <submittedName>
        <fullName evidence="1">Uncharacterized protein</fullName>
    </submittedName>
</protein>
<name>A0A0L0EYQ1_9EUKA</name>
<reference evidence="1 2" key="1">
    <citation type="submission" date="2011-02" db="EMBL/GenBank/DDBJ databases">
        <title>The Genome Sequence of Sphaeroforma arctica JP610.</title>
        <authorList>
            <consortium name="The Broad Institute Genome Sequencing Platform"/>
            <person name="Russ C."/>
            <person name="Cuomo C."/>
            <person name="Young S.K."/>
            <person name="Zeng Q."/>
            <person name="Gargeya S."/>
            <person name="Alvarado L."/>
            <person name="Berlin A."/>
            <person name="Chapman S.B."/>
            <person name="Chen Z."/>
            <person name="Freedman E."/>
            <person name="Gellesch M."/>
            <person name="Goldberg J."/>
            <person name="Griggs A."/>
            <person name="Gujja S."/>
            <person name="Heilman E."/>
            <person name="Heiman D."/>
            <person name="Howarth C."/>
            <person name="Mehta T."/>
            <person name="Neiman D."/>
            <person name="Pearson M."/>
            <person name="Roberts A."/>
            <person name="Saif S."/>
            <person name="Shea T."/>
            <person name="Shenoy N."/>
            <person name="Sisk P."/>
            <person name="Stolte C."/>
            <person name="Sykes S."/>
            <person name="White J."/>
            <person name="Yandava C."/>
            <person name="Burger G."/>
            <person name="Gray M.W."/>
            <person name="Holland P.W.H."/>
            <person name="King N."/>
            <person name="Lang F.B.F."/>
            <person name="Roger A.J."/>
            <person name="Ruiz-Trillo I."/>
            <person name="Haas B."/>
            <person name="Nusbaum C."/>
            <person name="Birren B."/>
        </authorList>
    </citation>
    <scope>NUCLEOTIDE SEQUENCE [LARGE SCALE GENOMIC DNA]</scope>
    <source>
        <strain evidence="1 2">JP610</strain>
    </source>
</reference>
<gene>
    <name evidence="1" type="ORF">SARC_17960</name>
</gene>
<dbReference type="RefSeq" id="XP_014143431.1">
    <property type="nucleotide sequence ID" value="XM_014287956.1"/>
</dbReference>
<evidence type="ECO:0000313" key="2">
    <source>
        <dbReference type="Proteomes" id="UP000054560"/>
    </source>
</evidence>
<feature type="non-terminal residue" evidence="1">
    <location>
        <position position="1"/>
    </location>
</feature>
<evidence type="ECO:0000313" key="1">
    <source>
        <dbReference type="EMBL" id="KNC69529.1"/>
    </source>
</evidence>
<dbReference type="EMBL" id="KQ254559">
    <property type="protein sequence ID" value="KNC69529.1"/>
    <property type="molecule type" value="Genomic_DNA"/>
</dbReference>